<dbReference type="Pfam" id="PF11059">
    <property type="entry name" value="DUF2860"/>
    <property type="match status" value="1"/>
</dbReference>
<dbReference type="HOGENOM" id="CLU_065518_1_0_6"/>
<evidence type="ECO:0000256" key="1">
    <source>
        <dbReference type="SAM" id="SignalP"/>
    </source>
</evidence>
<evidence type="ECO:0000313" key="3">
    <source>
        <dbReference type="Proteomes" id="UP000000466"/>
    </source>
</evidence>
<feature type="chain" id="PRO_5003878489" description="DUF2860 domain-containing protein" evidence="1">
    <location>
        <begin position="24"/>
        <end position="330"/>
    </location>
</feature>
<dbReference type="EMBL" id="CP003746">
    <property type="protein sequence ID" value="AFU99898.1"/>
    <property type="molecule type" value="Genomic_DNA"/>
</dbReference>
<feature type="signal peptide" evidence="1">
    <location>
        <begin position="1"/>
        <end position="23"/>
    </location>
</feature>
<proteinExistence type="predicted"/>
<evidence type="ECO:0008006" key="4">
    <source>
        <dbReference type="Google" id="ProtNLM"/>
    </source>
</evidence>
<sequence>MNYLAPGLALLCAVFCHQSVAQAFAPKTAGVSGDVFLGVIYLSQSSNLSANDDADPLLTDYASSPDATSRGLPGIIGNIAYTFEGLDQQIYAGVSRSNAAQGRFAGEFGYRRFLQSGAVFEAAYIPSLLPEDVWQDPYLLNQTRTKTDQQLHAVRAKLERISGTGLGVEIGYGQLDVKRETSGSSLAPEQQAILKRDGEYGYLGVEFLLPLGRATFFTPSVYMFDRNADGKANSFNAFGAEFRLFHRTGRHSFIANAGYEFYDFDAVNPVFDERRQDNRFKLFTSYLLAEPFGWQSTSFTVLASLNDRDSDVDFFDESGLFAGAGFTYAF</sequence>
<dbReference type="RefSeq" id="WP_015048060.1">
    <property type="nucleotide sequence ID" value="NC_018868.3"/>
</dbReference>
<reference evidence="2 3" key="1">
    <citation type="journal article" date="2013" name="Genome Announc.">
        <title>Complete genome sequence of Simiduia agarivorans SA1(T), a marine bacterium able to degrade a variety of polysaccharides.</title>
        <authorList>
            <person name="Lin S.Y."/>
            <person name="Shieh W.Y."/>
            <person name="Chen J.S."/>
            <person name="Tang S.L."/>
        </authorList>
    </citation>
    <scope>NUCLEOTIDE SEQUENCE [LARGE SCALE GENOMIC DNA]</scope>
    <source>
        <strain evidence="3">DSM 21679 / JCM 13881 / BCRC 17597 / SA1</strain>
    </source>
</reference>
<keyword evidence="1" id="KW-0732">Signal</keyword>
<keyword evidence="3" id="KW-1185">Reference proteome</keyword>
<organism evidence="2 3">
    <name type="scientific">Simiduia agarivorans (strain DSM 21679 / JCM 13881 / BCRC 17597 / SA1)</name>
    <dbReference type="NCBI Taxonomy" id="1117647"/>
    <lineage>
        <taxon>Bacteria</taxon>
        <taxon>Pseudomonadati</taxon>
        <taxon>Pseudomonadota</taxon>
        <taxon>Gammaproteobacteria</taxon>
        <taxon>Cellvibrionales</taxon>
        <taxon>Cellvibrionaceae</taxon>
        <taxon>Simiduia</taxon>
    </lineage>
</organism>
<gene>
    <name evidence="2" type="ordered locus">M5M_13800</name>
</gene>
<dbReference type="STRING" id="1117647.M5M_13800"/>
<dbReference type="AlphaFoldDB" id="K4KP58"/>
<name>K4KP58_SIMAS</name>
<accession>K4KP58</accession>
<dbReference type="InterPro" id="IPR016896">
    <property type="entry name" value="DUF2860"/>
</dbReference>
<dbReference type="KEGG" id="saga:M5M_13800"/>
<evidence type="ECO:0000313" key="2">
    <source>
        <dbReference type="EMBL" id="AFU99898.1"/>
    </source>
</evidence>
<dbReference type="OrthoDB" id="6199337at2"/>
<dbReference type="PIRSF" id="PIRSF028696">
    <property type="entry name" value="UCP028696"/>
    <property type="match status" value="1"/>
</dbReference>
<dbReference type="Proteomes" id="UP000000466">
    <property type="component" value="Chromosome"/>
</dbReference>
<dbReference type="eggNOG" id="ENOG5032R9B">
    <property type="taxonomic scope" value="Bacteria"/>
</dbReference>
<protein>
    <recommendedName>
        <fullName evidence="4">DUF2860 domain-containing protein</fullName>
    </recommendedName>
</protein>